<evidence type="ECO:0000256" key="8">
    <source>
        <dbReference type="ARBA" id="ARBA00022989"/>
    </source>
</evidence>
<sequence length="400" mass="43722">DKVDHFLTHRFLGLPIFLGIMALVFFLTFAIGDWLKGYFELVLEMFSGSAGDFLSGLHVNAMLQSLILDGVISGVGGILTFLPNIFILFLALAILEDSGYMSRVAFVMDDIMNKLGLSGRAFLPLLLGFGCSVPAVMASRTLEDPKDRFKTILVTPFMSCSARLPIYVLFSSMFFGKNAMLVCYSMYLLGILVAIATAFILSRIDGSKVSHSLLIELPEYKSPNARTIAIYVWQKIKDYLTKAGTVIFIASVIMWGILNFGPTGYVTDITQSFGSLIGKMAVPLFEPAGLGYWQIIVALISGIAAKEVVVSSCSVLFGIQNITTSHGMNTMAATLATMGFGAANAYALMVFCLLYIPCTATIATMHRELHSWKATFGIILYQLLAAWVMSALVYHLILLF</sequence>
<dbReference type="NCBIfam" id="TIGR00437">
    <property type="entry name" value="feoB"/>
    <property type="match status" value="1"/>
</dbReference>
<keyword evidence="3 14" id="KW-0813">Transport</keyword>
<comment type="subcellular location">
    <subcellularLocation>
        <location evidence="2 14">Cell membrane</location>
        <topology evidence="2 14">Multi-pass membrane protein</topology>
    </subcellularLocation>
</comment>
<dbReference type="EMBL" id="DYXE01000080">
    <property type="protein sequence ID" value="HJH50441.1"/>
    <property type="molecule type" value="Genomic_DNA"/>
</dbReference>
<reference evidence="17" key="2">
    <citation type="submission" date="2021-09" db="EMBL/GenBank/DDBJ databases">
        <authorList>
            <person name="Gilroy R."/>
        </authorList>
    </citation>
    <scope>NUCLEOTIDE SEQUENCE</scope>
    <source>
        <strain evidence="17">USAMLcec4-12693</strain>
    </source>
</reference>
<evidence type="ECO:0000313" key="17">
    <source>
        <dbReference type="EMBL" id="HJH50441.1"/>
    </source>
</evidence>
<feature type="domain" description="Nucleoside transporter/FeoB GTPase Gate" evidence="16">
    <location>
        <begin position="241"/>
        <end position="371"/>
    </location>
</feature>
<feature type="transmembrane region" description="Helical" evidence="14">
    <location>
        <begin position="179"/>
        <end position="201"/>
    </location>
</feature>
<name>A0A9D2VZ96_9FIRM</name>
<feature type="transmembrane region" description="Helical" evidence="14">
    <location>
        <begin position="331"/>
        <end position="356"/>
    </location>
</feature>
<keyword evidence="8 14" id="KW-1133">Transmembrane helix</keyword>
<dbReference type="Proteomes" id="UP000813420">
    <property type="component" value="Unassembled WGS sequence"/>
</dbReference>
<feature type="transmembrane region" description="Helical" evidence="14">
    <location>
        <begin position="151"/>
        <end position="173"/>
    </location>
</feature>
<evidence type="ECO:0000259" key="15">
    <source>
        <dbReference type="Pfam" id="PF07664"/>
    </source>
</evidence>
<feature type="transmembrane region" description="Helical" evidence="14">
    <location>
        <begin position="292"/>
        <end position="319"/>
    </location>
</feature>
<dbReference type="AlphaFoldDB" id="A0A9D2VZ96"/>
<evidence type="ECO:0000256" key="13">
    <source>
        <dbReference type="NCBIfam" id="TIGR00437"/>
    </source>
</evidence>
<keyword evidence="4" id="KW-1003">Cell membrane</keyword>
<dbReference type="Pfam" id="PF07664">
    <property type="entry name" value="FeoB_C"/>
    <property type="match status" value="1"/>
</dbReference>
<dbReference type="InterPro" id="IPR050860">
    <property type="entry name" value="FeoB_GTPase"/>
</dbReference>
<evidence type="ECO:0000256" key="6">
    <source>
        <dbReference type="ARBA" id="ARBA00022692"/>
    </source>
</evidence>
<feature type="domain" description="Nucleoside transporter/FeoB GTPase Gate" evidence="16">
    <location>
        <begin position="79"/>
        <end position="170"/>
    </location>
</feature>
<dbReference type="GO" id="GO:0015093">
    <property type="term" value="F:ferrous iron transmembrane transporter activity"/>
    <property type="evidence" value="ECO:0007669"/>
    <property type="project" value="UniProtKB-UniRule"/>
</dbReference>
<feature type="transmembrane region" description="Helical" evidence="14">
    <location>
        <begin position="376"/>
        <end position="399"/>
    </location>
</feature>
<feature type="transmembrane region" description="Helical" evidence="14">
    <location>
        <begin position="115"/>
        <end position="139"/>
    </location>
</feature>
<organism evidence="17 18">
    <name type="scientific">Merdimonas faecis</name>
    <dbReference type="NCBI Taxonomy" id="1653435"/>
    <lineage>
        <taxon>Bacteria</taxon>
        <taxon>Bacillati</taxon>
        <taxon>Bacillota</taxon>
        <taxon>Clostridia</taxon>
        <taxon>Lachnospirales</taxon>
        <taxon>Lachnospiraceae</taxon>
        <taxon>Merdimonas</taxon>
    </lineage>
</organism>
<reference evidence="17" key="1">
    <citation type="journal article" date="2021" name="PeerJ">
        <title>Extensive microbial diversity within the chicken gut microbiome revealed by metagenomics and culture.</title>
        <authorList>
            <person name="Gilroy R."/>
            <person name="Ravi A."/>
            <person name="Getino M."/>
            <person name="Pursley I."/>
            <person name="Horton D.L."/>
            <person name="Alikhan N.F."/>
            <person name="Baker D."/>
            <person name="Gharbi K."/>
            <person name="Hall N."/>
            <person name="Watson M."/>
            <person name="Adriaenssens E.M."/>
            <person name="Foster-Nyarko E."/>
            <person name="Jarju S."/>
            <person name="Secka A."/>
            <person name="Antonio M."/>
            <person name="Oren A."/>
            <person name="Chaudhuri R.R."/>
            <person name="La Ragione R."/>
            <person name="Hildebrand F."/>
            <person name="Pallen M.J."/>
        </authorList>
    </citation>
    <scope>NUCLEOTIDE SEQUENCE</scope>
    <source>
        <strain evidence="17">USAMLcec4-12693</strain>
    </source>
</reference>
<dbReference type="GO" id="GO:0005525">
    <property type="term" value="F:GTP binding"/>
    <property type="evidence" value="ECO:0007669"/>
    <property type="project" value="UniProtKB-KW"/>
</dbReference>
<evidence type="ECO:0000256" key="12">
    <source>
        <dbReference type="ARBA" id="ARBA00023136"/>
    </source>
</evidence>
<evidence type="ECO:0000313" key="18">
    <source>
        <dbReference type="Proteomes" id="UP000813420"/>
    </source>
</evidence>
<keyword evidence="12 14" id="KW-0472">Membrane</keyword>
<evidence type="ECO:0000259" key="16">
    <source>
        <dbReference type="Pfam" id="PF07670"/>
    </source>
</evidence>
<proteinExistence type="inferred from homology"/>
<evidence type="ECO:0000256" key="11">
    <source>
        <dbReference type="ARBA" id="ARBA00023134"/>
    </source>
</evidence>
<evidence type="ECO:0000256" key="9">
    <source>
        <dbReference type="ARBA" id="ARBA00023004"/>
    </source>
</evidence>
<dbReference type="Pfam" id="PF07670">
    <property type="entry name" value="Gate"/>
    <property type="match status" value="2"/>
</dbReference>
<dbReference type="InterPro" id="IPR011640">
    <property type="entry name" value="Fe2_transport_prot_B_C"/>
</dbReference>
<keyword evidence="10" id="KW-0406">Ion transport</keyword>
<protein>
    <recommendedName>
        <fullName evidence="13 14">Ferrous iron transport protein B</fullName>
    </recommendedName>
</protein>
<dbReference type="PANTHER" id="PTHR43185:SF1">
    <property type="entry name" value="FE(2+) TRANSPORTER FEOB"/>
    <property type="match status" value="1"/>
</dbReference>
<feature type="domain" description="Ferrous iron transport protein B C-terminal" evidence="15">
    <location>
        <begin position="185"/>
        <end position="235"/>
    </location>
</feature>
<dbReference type="PANTHER" id="PTHR43185">
    <property type="entry name" value="FERROUS IRON TRANSPORT PROTEIN B"/>
    <property type="match status" value="1"/>
</dbReference>
<feature type="transmembrane region" description="Helical" evidence="14">
    <location>
        <begin position="71"/>
        <end position="95"/>
    </location>
</feature>
<comment type="similarity">
    <text evidence="14">Belongs to the TRAFAC class TrmE-Era-EngA-EngB-Septin-like GTPase superfamily. FeoB GTPase (TC 9.A.8) family.</text>
</comment>
<keyword evidence="9 14" id="KW-0408">Iron</keyword>
<evidence type="ECO:0000256" key="4">
    <source>
        <dbReference type="ARBA" id="ARBA00022475"/>
    </source>
</evidence>
<keyword evidence="11 14" id="KW-0342">GTP-binding</keyword>
<dbReference type="RefSeq" id="WP_277272347.1">
    <property type="nucleotide sequence ID" value="NZ_DYXE01000080.1"/>
</dbReference>
<evidence type="ECO:0000256" key="1">
    <source>
        <dbReference type="ARBA" id="ARBA00003926"/>
    </source>
</evidence>
<evidence type="ECO:0000256" key="7">
    <source>
        <dbReference type="ARBA" id="ARBA00022741"/>
    </source>
</evidence>
<evidence type="ECO:0000256" key="10">
    <source>
        <dbReference type="ARBA" id="ARBA00023065"/>
    </source>
</evidence>
<dbReference type="GO" id="GO:0005886">
    <property type="term" value="C:plasma membrane"/>
    <property type="evidence" value="ECO:0007669"/>
    <property type="project" value="UniProtKB-SubCell"/>
</dbReference>
<evidence type="ECO:0000256" key="14">
    <source>
        <dbReference type="RuleBase" id="RU362098"/>
    </source>
</evidence>
<comment type="function">
    <text evidence="1 14">Probable transporter of a GTP-driven Fe(2+) uptake system.</text>
</comment>
<feature type="non-terminal residue" evidence="17">
    <location>
        <position position="1"/>
    </location>
</feature>
<evidence type="ECO:0000256" key="3">
    <source>
        <dbReference type="ARBA" id="ARBA00022448"/>
    </source>
</evidence>
<dbReference type="InterPro" id="IPR011642">
    <property type="entry name" value="Gate_dom"/>
</dbReference>
<evidence type="ECO:0000256" key="2">
    <source>
        <dbReference type="ARBA" id="ARBA00004651"/>
    </source>
</evidence>
<keyword evidence="7" id="KW-0547">Nucleotide-binding</keyword>
<gene>
    <name evidence="17" type="primary">feoB</name>
    <name evidence="17" type="ORF">K8V39_09275</name>
</gene>
<keyword evidence="5 14" id="KW-0410">Iron transport</keyword>
<feature type="transmembrane region" description="Helical" evidence="14">
    <location>
        <begin position="12"/>
        <end position="32"/>
    </location>
</feature>
<feature type="transmembrane region" description="Helical" evidence="14">
    <location>
        <begin position="239"/>
        <end position="258"/>
    </location>
</feature>
<accession>A0A9D2VZ96</accession>
<evidence type="ECO:0000256" key="5">
    <source>
        <dbReference type="ARBA" id="ARBA00022496"/>
    </source>
</evidence>
<keyword evidence="6 14" id="KW-0812">Transmembrane</keyword>
<comment type="caution">
    <text evidence="17">The sequence shown here is derived from an EMBL/GenBank/DDBJ whole genome shotgun (WGS) entry which is preliminary data.</text>
</comment>
<dbReference type="InterPro" id="IPR003373">
    <property type="entry name" value="Fe2_transport_prot-B"/>
</dbReference>